<name>A0A9D5D263_9LILI</name>
<evidence type="ECO:0000313" key="3">
    <source>
        <dbReference type="Proteomes" id="UP001085076"/>
    </source>
</evidence>
<feature type="compositionally biased region" description="Acidic residues" evidence="1">
    <location>
        <begin position="70"/>
        <end position="111"/>
    </location>
</feature>
<reference evidence="2" key="1">
    <citation type="submission" date="2021-03" db="EMBL/GenBank/DDBJ databases">
        <authorList>
            <person name="Li Z."/>
            <person name="Yang C."/>
        </authorList>
    </citation>
    <scope>NUCLEOTIDE SEQUENCE</scope>
    <source>
        <strain evidence="2">Dzin_1.0</strain>
        <tissue evidence="2">Leaf</tissue>
    </source>
</reference>
<gene>
    <name evidence="2" type="ORF">J5N97_011983</name>
</gene>
<dbReference type="Proteomes" id="UP001085076">
    <property type="component" value="Miscellaneous, Linkage group lg02"/>
</dbReference>
<evidence type="ECO:0000313" key="2">
    <source>
        <dbReference type="EMBL" id="KAJ0983728.1"/>
    </source>
</evidence>
<feature type="region of interest" description="Disordered" evidence="1">
    <location>
        <begin position="49"/>
        <end position="111"/>
    </location>
</feature>
<keyword evidence="3" id="KW-1185">Reference proteome</keyword>
<protein>
    <submittedName>
        <fullName evidence="2">Uncharacterized protein</fullName>
    </submittedName>
</protein>
<organism evidence="2 3">
    <name type="scientific">Dioscorea zingiberensis</name>
    <dbReference type="NCBI Taxonomy" id="325984"/>
    <lineage>
        <taxon>Eukaryota</taxon>
        <taxon>Viridiplantae</taxon>
        <taxon>Streptophyta</taxon>
        <taxon>Embryophyta</taxon>
        <taxon>Tracheophyta</taxon>
        <taxon>Spermatophyta</taxon>
        <taxon>Magnoliopsida</taxon>
        <taxon>Liliopsida</taxon>
        <taxon>Dioscoreales</taxon>
        <taxon>Dioscoreaceae</taxon>
        <taxon>Dioscorea</taxon>
    </lineage>
</organism>
<dbReference type="EMBL" id="JAGGNH010000002">
    <property type="protein sequence ID" value="KAJ0983728.1"/>
    <property type="molecule type" value="Genomic_DNA"/>
</dbReference>
<sequence length="111" mass="12963">MEVKMGLYKTIEKMYPDLETRIKLDQQLEKFKRAEGLFGMSMAILTREKKQPGPRNLKLDRKGKGKVLADEEEVEELEVLDDEDATIEEEEQEDIMVEDDDEDDDEGFGYE</sequence>
<feature type="compositionally biased region" description="Basic and acidic residues" evidence="1">
    <location>
        <begin position="49"/>
        <end position="62"/>
    </location>
</feature>
<comment type="caution">
    <text evidence="2">The sequence shown here is derived from an EMBL/GenBank/DDBJ whole genome shotgun (WGS) entry which is preliminary data.</text>
</comment>
<dbReference type="OrthoDB" id="2013475at2759"/>
<reference evidence="2" key="2">
    <citation type="journal article" date="2022" name="Hortic Res">
        <title>The genome of Dioscorea zingiberensis sheds light on the biosynthesis, origin and evolution of the medicinally important diosgenin saponins.</title>
        <authorList>
            <person name="Li Y."/>
            <person name="Tan C."/>
            <person name="Li Z."/>
            <person name="Guo J."/>
            <person name="Li S."/>
            <person name="Chen X."/>
            <person name="Wang C."/>
            <person name="Dai X."/>
            <person name="Yang H."/>
            <person name="Song W."/>
            <person name="Hou L."/>
            <person name="Xu J."/>
            <person name="Tong Z."/>
            <person name="Xu A."/>
            <person name="Yuan X."/>
            <person name="Wang W."/>
            <person name="Yang Q."/>
            <person name="Chen L."/>
            <person name="Sun Z."/>
            <person name="Wang K."/>
            <person name="Pan B."/>
            <person name="Chen J."/>
            <person name="Bao Y."/>
            <person name="Liu F."/>
            <person name="Qi X."/>
            <person name="Gang D.R."/>
            <person name="Wen J."/>
            <person name="Li J."/>
        </authorList>
    </citation>
    <scope>NUCLEOTIDE SEQUENCE</scope>
    <source>
        <strain evidence="2">Dzin_1.0</strain>
    </source>
</reference>
<dbReference type="AlphaFoldDB" id="A0A9D5D263"/>
<proteinExistence type="predicted"/>
<evidence type="ECO:0000256" key="1">
    <source>
        <dbReference type="SAM" id="MobiDB-lite"/>
    </source>
</evidence>
<accession>A0A9D5D263</accession>